<dbReference type="InterPro" id="IPR050751">
    <property type="entry name" value="ECM_structural_protein"/>
</dbReference>
<keyword evidence="4 5" id="KW-1015">Disulfide bond</keyword>
<feature type="signal peptide" evidence="7">
    <location>
        <begin position="1"/>
        <end position="24"/>
    </location>
</feature>
<comment type="caution">
    <text evidence="5">Lacks conserved residue(s) required for the propagation of feature annotation.</text>
</comment>
<dbReference type="Proteomes" id="UP001497382">
    <property type="component" value="Unassembled WGS sequence"/>
</dbReference>
<evidence type="ECO:0000256" key="2">
    <source>
        <dbReference type="ARBA" id="ARBA00022729"/>
    </source>
</evidence>
<organism evidence="9 10">
    <name type="scientific">Larinioides sclopetarius</name>
    <dbReference type="NCBI Taxonomy" id="280406"/>
    <lineage>
        <taxon>Eukaryota</taxon>
        <taxon>Metazoa</taxon>
        <taxon>Ecdysozoa</taxon>
        <taxon>Arthropoda</taxon>
        <taxon>Chelicerata</taxon>
        <taxon>Arachnida</taxon>
        <taxon>Araneae</taxon>
        <taxon>Araneomorphae</taxon>
        <taxon>Entelegynae</taxon>
        <taxon>Araneoidea</taxon>
        <taxon>Araneidae</taxon>
        <taxon>Larinioides</taxon>
    </lineage>
</organism>
<feature type="domain" description="EGF-like" evidence="8">
    <location>
        <begin position="56"/>
        <end position="89"/>
    </location>
</feature>
<dbReference type="InterPro" id="IPR049883">
    <property type="entry name" value="NOTCH1_EGF-like"/>
</dbReference>
<dbReference type="PROSITE" id="PS50026">
    <property type="entry name" value="EGF_3"/>
    <property type="match status" value="3"/>
</dbReference>
<protein>
    <recommendedName>
        <fullName evidence="8">EGF-like domain-containing protein</fullName>
    </recommendedName>
</protein>
<reference evidence="9 10" key="1">
    <citation type="submission" date="2024-04" db="EMBL/GenBank/DDBJ databases">
        <authorList>
            <person name="Rising A."/>
            <person name="Reimegard J."/>
            <person name="Sonavane S."/>
            <person name="Akerstrom W."/>
            <person name="Nylinder S."/>
            <person name="Hedman E."/>
            <person name="Kallberg Y."/>
        </authorList>
    </citation>
    <scope>NUCLEOTIDE SEQUENCE [LARGE SCALE GENOMIC DNA]</scope>
</reference>
<dbReference type="PROSITE" id="PS01187">
    <property type="entry name" value="EGF_CA"/>
    <property type="match status" value="2"/>
</dbReference>
<feature type="transmembrane region" description="Helical" evidence="6">
    <location>
        <begin position="423"/>
        <end position="443"/>
    </location>
</feature>
<dbReference type="AlphaFoldDB" id="A0AAV2BTK2"/>
<dbReference type="InterPro" id="IPR000742">
    <property type="entry name" value="EGF"/>
</dbReference>
<evidence type="ECO:0000313" key="10">
    <source>
        <dbReference type="Proteomes" id="UP001497382"/>
    </source>
</evidence>
<feature type="chain" id="PRO_5043460893" description="EGF-like domain-containing protein" evidence="7">
    <location>
        <begin position="25"/>
        <end position="449"/>
    </location>
</feature>
<comment type="caution">
    <text evidence="9">The sequence shown here is derived from an EMBL/GenBank/DDBJ whole genome shotgun (WGS) entry which is preliminary data.</text>
</comment>
<keyword evidence="2 7" id="KW-0732">Signal</keyword>
<proteinExistence type="predicted"/>
<keyword evidence="10" id="KW-1185">Reference proteome</keyword>
<dbReference type="SMART" id="SM00179">
    <property type="entry name" value="EGF_CA"/>
    <property type="match status" value="2"/>
</dbReference>
<dbReference type="FunFam" id="2.10.25.10:FF:000038">
    <property type="entry name" value="Fibrillin 2"/>
    <property type="match status" value="2"/>
</dbReference>
<keyword evidence="6" id="KW-0812">Transmembrane</keyword>
<evidence type="ECO:0000256" key="3">
    <source>
        <dbReference type="ARBA" id="ARBA00022737"/>
    </source>
</evidence>
<evidence type="ECO:0000313" key="9">
    <source>
        <dbReference type="EMBL" id="CAL1299207.1"/>
    </source>
</evidence>
<feature type="disulfide bond" evidence="5">
    <location>
        <begin position="79"/>
        <end position="88"/>
    </location>
</feature>
<keyword evidence="6" id="KW-1133">Transmembrane helix</keyword>
<accession>A0AAV2BTK2</accession>
<dbReference type="EMBL" id="CAXIEN010000489">
    <property type="protein sequence ID" value="CAL1299207.1"/>
    <property type="molecule type" value="Genomic_DNA"/>
</dbReference>
<dbReference type="InterPro" id="IPR001881">
    <property type="entry name" value="EGF-like_Ca-bd_dom"/>
</dbReference>
<feature type="domain" description="EGF-like" evidence="8">
    <location>
        <begin position="364"/>
        <end position="401"/>
    </location>
</feature>
<sequence length="449" mass="49995">MRLFYYFAYLLVVSAFVYIPGACTDVSVNLPPSDNSIHPLNEENTSLDLINAASVQGEMCNYTNPCQNDGICSRGQCSCPKDYSGPRCETPTWCTWGRCGYGSDVECVWNRIRQEGYCRCTKRNYHYLSKDRKCHECDCGGHGSCQEVDDMLVCKCNVKYALKASKCESCDCGPWSEGCSFDSNGEKKCQCPRDYASKTKKWSEQGATCEYCYCGESGRCSWDGEEKLCDCDDGYRLFNGKCKKCRCGQFGVCTLSESGEKKCSCDDGYAEVYGECQECDCNFTTRRTFGVNCTFVDGLKNCICPPGFVVGLKNCEDINECYTSRPCPANALCINKPGTFECKCESGYKPIRSSLDLKLSRCEDIDECSEFPCKSPATRCVNSPGSFDCVCREGFYATSGTFGSSYMPAFNACYEIETQWRQATIALGVILSIGIIWISCYIMKHKSSS</sequence>
<dbReference type="PROSITE" id="PS00022">
    <property type="entry name" value="EGF_1"/>
    <property type="match status" value="1"/>
</dbReference>
<dbReference type="PANTHER" id="PTHR24034">
    <property type="entry name" value="EGF-LIKE DOMAIN-CONTAINING PROTEIN"/>
    <property type="match status" value="1"/>
</dbReference>
<dbReference type="PROSITE" id="PS00010">
    <property type="entry name" value="ASX_HYDROXYL"/>
    <property type="match status" value="2"/>
</dbReference>
<dbReference type="SUPFAM" id="SSF57196">
    <property type="entry name" value="EGF/Laminin"/>
    <property type="match status" value="3"/>
</dbReference>
<dbReference type="GO" id="GO:0005509">
    <property type="term" value="F:calcium ion binding"/>
    <property type="evidence" value="ECO:0007669"/>
    <property type="project" value="InterPro"/>
</dbReference>
<feature type="domain" description="EGF-like" evidence="8">
    <location>
        <begin position="317"/>
        <end position="354"/>
    </location>
</feature>
<keyword evidence="1 5" id="KW-0245">EGF-like domain</keyword>
<keyword evidence="3" id="KW-0677">Repeat</keyword>
<evidence type="ECO:0000259" key="8">
    <source>
        <dbReference type="PROSITE" id="PS50026"/>
    </source>
</evidence>
<keyword evidence="6" id="KW-0472">Membrane</keyword>
<evidence type="ECO:0000256" key="4">
    <source>
        <dbReference type="ARBA" id="ARBA00023157"/>
    </source>
</evidence>
<evidence type="ECO:0000256" key="7">
    <source>
        <dbReference type="SAM" id="SignalP"/>
    </source>
</evidence>
<dbReference type="PANTHER" id="PTHR24034:SF89">
    <property type="entry name" value="COMPLEMENT COMPONENT C1Q RECEPTOR"/>
    <property type="match status" value="1"/>
</dbReference>
<dbReference type="InterPro" id="IPR000152">
    <property type="entry name" value="EGF-type_Asp/Asn_hydroxyl_site"/>
</dbReference>
<evidence type="ECO:0000256" key="5">
    <source>
        <dbReference type="PROSITE-ProRule" id="PRU00076"/>
    </source>
</evidence>
<dbReference type="Gene3D" id="2.10.25.10">
    <property type="entry name" value="Laminin"/>
    <property type="match status" value="3"/>
</dbReference>
<dbReference type="CDD" id="cd00054">
    <property type="entry name" value="EGF_CA"/>
    <property type="match status" value="2"/>
</dbReference>
<name>A0AAV2BTK2_9ARAC</name>
<evidence type="ECO:0000256" key="6">
    <source>
        <dbReference type="SAM" id="Phobius"/>
    </source>
</evidence>
<dbReference type="SMART" id="SM00181">
    <property type="entry name" value="EGF"/>
    <property type="match status" value="5"/>
</dbReference>
<dbReference type="Pfam" id="PF07645">
    <property type="entry name" value="EGF_CA"/>
    <property type="match status" value="2"/>
</dbReference>
<dbReference type="InterPro" id="IPR018097">
    <property type="entry name" value="EGF_Ca-bd_CS"/>
</dbReference>
<gene>
    <name evidence="9" type="ORF">LARSCL_LOCUS21215</name>
</gene>
<evidence type="ECO:0000256" key="1">
    <source>
        <dbReference type="ARBA" id="ARBA00022536"/>
    </source>
</evidence>